<proteinExistence type="predicted"/>
<sequence length="554" mass="63162">MNKQLIIKYTLLLSFSGLTMQSWAQQRGEVQDQEFIIRKDRVLTLPTQPRNFERIPVLPTPKSNLNFNYKVEPFFLSLPPLEIKPEAAQKSFPRNLEELYPGFAKLGFGNYTSPLVELRYNNWEDGDYNFGVKVKHEGFYTGPVGGANSAENHTSVGLNGTLFRDYFELYGKVNYDRDAYNFYGYDPDNELLADFITPENIFNTFKVKAGISNLEKMSELNYDANIGVRLFNDSFAAVENEFLINGKADFWFSEYMKTEVNGNLSLTRPADELYRDINRNYFKIQPNVVYRKGGLHLSAGANIIFENDITANKKSDFHVYPAINASYMIQDGFGVYAGYEGDVLRKTYYDFVMENPFLGPSEQLLNTTQNILAKAGVKGVINGEFSYEAGVAVGQFANMHFFTSDPVDTLKFNLVYDSDTRLINYNAKVNWEYQDWYKLTGAVNYYQYTLTDLQAAFHRPEWEFTLGNTFKPTEKLLIHANANLMGGIVAFNPGIEGTTVLPAILDLHIKADYKITDRFSIFAVGNNLLNQRNQRFLNYPVRGIQGIGGLTVKF</sequence>
<dbReference type="EMBL" id="FTOP01000004">
    <property type="protein sequence ID" value="SIS75966.1"/>
    <property type="molecule type" value="Genomic_DNA"/>
</dbReference>
<keyword evidence="6" id="KW-1185">Reference proteome</keyword>
<evidence type="ECO:0000313" key="5">
    <source>
        <dbReference type="EMBL" id="SIS75966.1"/>
    </source>
</evidence>
<evidence type="ECO:0000256" key="4">
    <source>
        <dbReference type="SAM" id="SignalP"/>
    </source>
</evidence>
<name>A0A1N7LQ44_9BACT</name>
<dbReference type="SUPFAM" id="SSF56935">
    <property type="entry name" value="Porins"/>
    <property type="match status" value="1"/>
</dbReference>
<dbReference type="AlphaFoldDB" id="A0A1N7LQ44"/>
<comment type="subcellular location">
    <subcellularLocation>
        <location evidence="1">Cell outer membrane</location>
    </subcellularLocation>
</comment>
<dbReference type="RefSeq" id="WP_076499550.1">
    <property type="nucleotide sequence ID" value="NZ_FTOP01000004.1"/>
</dbReference>
<dbReference type="Proteomes" id="UP000186026">
    <property type="component" value="Unassembled WGS sequence"/>
</dbReference>
<protein>
    <recommendedName>
        <fullName evidence="7">TonB dependent receptor</fullName>
    </recommendedName>
</protein>
<dbReference type="InterPro" id="IPR036942">
    <property type="entry name" value="Beta-barrel_TonB_sf"/>
</dbReference>
<dbReference type="OrthoDB" id="1264254at2"/>
<keyword evidence="4" id="KW-0732">Signal</keyword>
<evidence type="ECO:0000313" key="6">
    <source>
        <dbReference type="Proteomes" id="UP000186026"/>
    </source>
</evidence>
<evidence type="ECO:0008006" key="7">
    <source>
        <dbReference type="Google" id="ProtNLM"/>
    </source>
</evidence>
<evidence type="ECO:0000256" key="1">
    <source>
        <dbReference type="ARBA" id="ARBA00004442"/>
    </source>
</evidence>
<reference evidence="6" key="1">
    <citation type="submission" date="2017-01" db="EMBL/GenBank/DDBJ databases">
        <authorList>
            <person name="Varghese N."/>
            <person name="Submissions S."/>
        </authorList>
    </citation>
    <scope>NUCLEOTIDE SEQUENCE [LARGE SCALE GENOMIC DNA]</scope>
    <source>
        <strain evidence="6">DSM 46698</strain>
    </source>
</reference>
<dbReference type="Gene3D" id="2.40.170.20">
    <property type="entry name" value="TonB-dependent receptor, beta-barrel domain"/>
    <property type="match status" value="1"/>
</dbReference>
<gene>
    <name evidence="5" type="ORF">SAMN05421761_10428</name>
</gene>
<keyword evidence="2" id="KW-0472">Membrane</keyword>
<feature type="chain" id="PRO_5013269795" description="TonB dependent receptor" evidence="4">
    <location>
        <begin position="25"/>
        <end position="554"/>
    </location>
</feature>
<keyword evidence="3" id="KW-0998">Cell outer membrane</keyword>
<accession>A0A1N7LQ44</accession>
<dbReference type="GO" id="GO:0009279">
    <property type="term" value="C:cell outer membrane"/>
    <property type="evidence" value="ECO:0007669"/>
    <property type="project" value="UniProtKB-SubCell"/>
</dbReference>
<feature type="signal peptide" evidence="4">
    <location>
        <begin position="1"/>
        <end position="24"/>
    </location>
</feature>
<dbReference type="STRING" id="529505.SAMN05421761_10428"/>
<evidence type="ECO:0000256" key="2">
    <source>
        <dbReference type="ARBA" id="ARBA00023136"/>
    </source>
</evidence>
<evidence type="ECO:0000256" key="3">
    <source>
        <dbReference type="ARBA" id="ARBA00023237"/>
    </source>
</evidence>
<organism evidence="5 6">
    <name type="scientific">Belliella pelovolcani</name>
    <dbReference type="NCBI Taxonomy" id="529505"/>
    <lineage>
        <taxon>Bacteria</taxon>
        <taxon>Pseudomonadati</taxon>
        <taxon>Bacteroidota</taxon>
        <taxon>Cytophagia</taxon>
        <taxon>Cytophagales</taxon>
        <taxon>Cyclobacteriaceae</taxon>
        <taxon>Belliella</taxon>
    </lineage>
</organism>